<proteinExistence type="predicted"/>
<organism evidence="2 3">
    <name type="scientific">Gordonia phage Archimedes</name>
    <dbReference type="NCBI Taxonomy" id="2759389"/>
    <lineage>
        <taxon>Viruses</taxon>
        <taxon>Duplodnaviria</taxon>
        <taxon>Heunggongvirae</taxon>
        <taxon>Uroviricota</taxon>
        <taxon>Caudoviricetes</taxon>
        <taxon>Archimedesvirus</taxon>
        <taxon>Archimedesvirus archimedes</taxon>
    </lineage>
</organism>
<dbReference type="EMBL" id="MT771339">
    <property type="protein sequence ID" value="QOC55716.1"/>
    <property type="molecule type" value="Genomic_DNA"/>
</dbReference>
<gene>
    <name evidence="2" type="primary">16</name>
    <name evidence="2" type="ORF">SEA_ARCHIMEDES_16</name>
</gene>
<accession>A0A7L7SHK4</accession>
<keyword evidence="3" id="KW-1185">Reference proteome</keyword>
<evidence type="ECO:0000313" key="2">
    <source>
        <dbReference type="EMBL" id="QOC55716.1"/>
    </source>
</evidence>
<dbReference type="GeneID" id="63742944"/>
<sequence>MSFDIRQAFAGLTLDEQDERDLLAHPKAELQLRDKNNRLWGVSGDYRDLKFNDKESAPGSITFTVPDDEFYREYFYGFPKGQARPVVVQLPYYRTMWLITDFKRVRQGFKRYIEVSGVGCLEYLNWIHLWPVPFLPAEFQPIHYWYAVGPAITNMAAALQANLFRLQGDFYTIPTGDLLKLETYNLFGKALHPIIVNPRNKLVKDTSTWITASWRMDKAMDAFTEICETEGITITATLFDPDAGDEQPFPEFLVLDKPTLVVDFIEKGAPIGLTGTLVDGLFRTGVVMADDALEWIFYPILNDDNYKDYLQKAFGMLPGKPFACYTTGQYSPIPSFEQTTHIPTASRVTAGGKSPEWVNTLLVTGANMAIGALGTAIGVPGLQIGIFESLVKDTVMAFHSTEDLGRANEGGPWRLRETFAESSSTGLSLLTVAGMKSAHYKTRGYVSHAIEVSNGGPYFAGKDLNPGDPVGVELFDGTVEVDRLKEIAYEDSRTVRGKLTLQIGSPDAEREPGSIALGKLRKGFSWINRVALSE</sequence>
<protein>
    <submittedName>
        <fullName evidence="2">Minor tail protein</fullName>
    </submittedName>
</protein>
<dbReference type="KEGG" id="vg:63742944"/>
<reference evidence="2 3" key="1">
    <citation type="submission" date="2020-07" db="EMBL/GenBank/DDBJ databases">
        <authorList>
            <person name="Buterbaugh K.M."/>
            <person name="Dean A.J."/>
            <person name="Durmis N.D."/>
            <person name="Gonzalez I.M."/>
            <person name="Kowalski E.M."/>
            <person name="Mundorff O.G."/>
            <person name="Vimal D."/>
            <person name="Chamarti P.R."/>
            <person name="Xu J."/>
            <person name="Butela K.A."/>
            <person name="Garlena R.A."/>
            <person name="Russell D.A."/>
            <person name="Pope W.H."/>
            <person name="Jacobs-Sera D."/>
            <person name="Hatfull G.F."/>
        </authorList>
    </citation>
    <scope>NUCLEOTIDE SEQUENCE [LARGE SCALE GENOMIC DNA]</scope>
</reference>
<evidence type="ECO:0000259" key="1">
    <source>
        <dbReference type="Pfam" id="PF14594"/>
    </source>
</evidence>
<evidence type="ECO:0000313" key="3">
    <source>
        <dbReference type="Proteomes" id="UP000516653"/>
    </source>
</evidence>
<dbReference type="Proteomes" id="UP000516653">
    <property type="component" value="Segment"/>
</dbReference>
<dbReference type="Pfam" id="PF14594">
    <property type="entry name" value="Sipho_Gp37"/>
    <property type="match status" value="1"/>
</dbReference>
<dbReference type="RefSeq" id="YP_010049625.1">
    <property type="nucleotide sequence ID" value="NC_054392.1"/>
</dbReference>
<feature type="domain" description="Gp28/Gp37-like" evidence="1">
    <location>
        <begin position="30"/>
        <end position="505"/>
    </location>
</feature>
<dbReference type="InterPro" id="IPR029432">
    <property type="entry name" value="Gp28/Gp37-like_dom"/>
</dbReference>
<name>A0A7L7SHK4_9CAUD</name>